<organism evidence="1 2">
    <name type="scientific">Candidatus Mediterraneibacter faecavium</name>
    <dbReference type="NCBI Taxonomy" id="2838668"/>
    <lineage>
        <taxon>Bacteria</taxon>
        <taxon>Bacillati</taxon>
        <taxon>Bacillota</taxon>
        <taxon>Clostridia</taxon>
        <taxon>Lachnospirales</taxon>
        <taxon>Lachnospiraceae</taxon>
        <taxon>Mediterraneibacter</taxon>
    </lineage>
</organism>
<dbReference type="AlphaFoldDB" id="A0A9D2TKT1"/>
<reference evidence="1" key="1">
    <citation type="journal article" date="2021" name="PeerJ">
        <title>Extensive microbial diversity within the chicken gut microbiome revealed by metagenomics and culture.</title>
        <authorList>
            <person name="Gilroy R."/>
            <person name="Ravi A."/>
            <person name="Getino M."/>
            <person name="Pursley I."/>
            <person name="Horton D.L."/>
            <person name="Alikhan N.F."/>
            <person name="Baker D."/>
            <person name="Gharbi K."/>
            <person name="Hall N."/>
            <person name="Watson M."/>
            <person name="Adriaenssens E.M."/>
            <person name="Foster-Nyarko E."/>
            <person name="Jarju S."/>
            <person name="Secka A."/>
            <person name="Antonio M."/>
            <person name="Oren A."/>
            <person name="Chaudhuri R.R."/>
            <person name="La Ragione R."/>
            <person name="Hildebrand F."/>
            <person name="Pallen M.J."/>
        </authorList>
    </citation>
    <scope>NUCLEOTIDE SEQUENCE</scope>
    <source>
        <strain evidence="1">CHK196-7946</strain>
    </source>
</reference>
<dbReference type="EMBL" id="DWVY01000007">
    <property type="protein sequence ID" value="HJC73719.1"/>
    <property type="molecule type" value="Genomic_DNA"/>
</dbReference>
<name>A0A9D2TKT1_9FIRM</name>
<gene>
    <name evidence="1" type="ORF">H9697_02035</name>
</gene>
<reference evidence="1" key="2">
    <citation type="submission" date="2021-04" db="EMBL/GenBank/DDBJ databases">
        <authorList>
            <person name="Gilroy R."/>
        </authorList>
    </citation>
    <scope>NUCLEOTIDE SEQUENCE</scope>
    <source>
        <strain evidence="1">CHK196-7946</strain>
    </source>
</reference>
<proteinExistence type="predicted"/>
<protein>
    <submittedName>
        <fullName evidence="1">Uncharacterized protein</fullName>
    </submittedName>
</protein>
<accession>A0A9D2TKT1</accession>
<sequence length="71" mass="8024">MLKEAYSMSTLPITAEQIPAISDIQSSMDGSAMQRETVKYEHSGYQIRVHFGGDKTFLQCIRNLAERRISS</sequence>
<evidence type="ECO:0000313" key="1">
    <source>
        <dbReference type="EMBL" id="HJC73719.1"/>
    </source>
</evidence>
<dbReference type="Proteomes" id="UP000823902">
    <property type="component" value="Unassembled WGS sequence"/>
</dbReference>
<comment type="caution">
    <text evidence="1">The sequence shown here is derived from an EMBL/GenBank/DDBJ whole genome shotgun (WGS) entry which is preliminary data.</text>
</comment>
<evidence type="ECO:0000313" key="2">
    <source>
        <dbReference type="Proteomes" id="UP000823902"/>
    </source>
</evidence>